<dbReference type="InterPro" id="IPR021327">
    <property type="entry name" value="DUF2934"/>
</dbReference>
<accession>A0A5C6CM91</accession>
<dbReference type="Pfam" id="PF11154">
    <property type="entry name" value="DUF2934"/>
    <property type="match status" value="1"/>
</dbReference>
<comment type="caution">
    <text evidence="1">The sequence shown here is derived from an EMBL/GenBank/DDBJ whole genome shotgun (WGS) entry which is preliminary data.</text>
</comment>
<sequence>MSSDHLPFAQVSDEAIAQRAYEIWESRGCPHGDGSADWETAKKQLLAEQRPGGGPIRWLIARLRNRAAM</sequence>
<dbReference type="Proteomes" id="UP000318437">
    <property type="component" value="Unassembled WGS sequence"/>
</dbReference>
<protein>
    <recommendedName>
        <fullName evidence="3">DUF2934 domain-containing protein</fullName>
    </recommendedName>
</protein>
<keyword evidence="2" id="KW-1185">Reference proteome</keyword>
<evidence type="ECO:0008006" key="3">
    <source>
        <dbReference type="Google" id="ProtNLM"/>
    </source>
</evidence>
<dbReference type="EMBL" id="SJPS01000004">
    <property type="protein sequence ID" value="TWU25700.1"/>
    <property type="molecule type" value="Genomic_DNA"/>
</dbReference>
<dbReference type="RefSeq" id="WP_146451287.1">
    <property type="nucleotide sequence ID" value="NZ_SJPS01000004.1"/>
</dbReference>
<evidence type="ECO:0000313" key="1">
    <source>
        <dbReference type="EMBL" id="TWU25700.1"/>
    </source>
</evidence>
<gene>
    <name evidence="1" type="ORF">Pla144_29100</name>
</gene>
<proteinExistence type="predicted"/>
<dbReference type="OrthoDB" id="283234at2"/>
<dbReference type="AlphaFoldDB" id="A0A5C6CM91"/>
<evidence type="ECO:0000313" key="2">
    <source>
        <dbReference type="Proteomes" id="UP000318437"/>
    </source>
</evidence>
<reference evidence="1 2" key="1">
    <citation type="submission" date="2019-02" db="EMBL/GenBank/DDBJ databases">
        <title>Deep-cultivation of Planctomycetes and their phenomic and genomic characterization uncovers novel biology.</title>
        <authorList>
            <person name="Wiegand S."/>
            <person name="Jogler M."/>
            <person name="Boedeker C."/>
            <person name="Pinto D."/>
            <person name="Vollmers J."/>
            <person name="Rivas-Marin E."/>
            <person name="Kohn T."/>
            <person name="Peeters S.H."/>
            <person name="Heuer A."/>
            <person name="Rast P."/>
            <person name="Oberbeckmann S."/>
            <person name="Bunk B."/>
            <person name="Jeske O."/>
            <person name="Meyerdierks A."/>
            <person name="Storesund J.E."/>
            <person name="Kallscheuer N."/>
            <person name="Luecker S."/>
            <person name="Lage O.M."/>
            <person name="Pohl T."/>
            <person name="Merkel B.J."/>
            <person name="Hornburger P."/>
            <person name="Mueller R.-W."/>
            <person name="Bruemmer F."/>
            <person name="Labrenz M."/>
            <person name="Spormann A.M."/>
            <person name="Op Den Camp H."/>
            <person name="Overmann J."/>
            <person name="Amann R."/>
            <person name="Jetten M.S.M."/>
            <person name="Mascher T."/>
            <person name="Medema M.H."/>
            <person name="Devos D.P."/>
            <person name="Kaster A.-K."/>
            <person name="Ovreas L."/>
            <person name="Rohde M."/>
            <person name="Galperin M.Y."/>
            <person name="Jogler C."/>
        </authorList>
    </citation>
    <scope>NUCLEOTIDE SEQUENCE [LARGE SCALE GENOMIC DNA]</scope>
    <source>
        <strain evidence="1 2">Pla144</strain>
    </source>
</reference>
<organism evidence="1 2">
    <name type="scientific">Bythopirellula polymerisocia</name>
    <dbReference type="NCBI Taxonomy" id="2528003"/>
    <lineage>
        <taxon>Bacteria</taxon>
        <taxon>Pseudomonadati</taxon>
        <taxon>Planctomycetota</taxon>
        <taxon>Planctomycetia</taxon>
        <taxon>Pirellulales</taxon>
        <taxon>Lacipirellulaceae</taxon>
        <taxon>Bythopirellula</taxon>
    </lineage>
</organism>
<name>A0A5C6CM91_9BACT</name>